<dbReference type="Gene3D" id="1.10.10.2840">
    <property type="entry name" value="PucR C-terminal helix-turn-helix domain"/>
    <property type="match status" value="1"/>
</dbReference>
<proteinExistence type="inferred from homology"/>
<comment type="similarity">
    <text evidence="1">Belongs to the CdaR family.</text>
</comment>
<dbReference type="InterPro" id="IPR041522">
    <property type="entry name" value="CdaR_GGDEF"/>
</dbReference>
<gene>
    <name evidence="5" type="ORF">UFOPK2761_03346</name>
</gene>
<evidence type="ECO:0000259" key="3">
    <source>
        <dbReference type="Pfam" id="PF13556"/>
    </source>
</evidence>
<name>A0A6J6VFY4_9ZZZZ</name>
<dbReference type="EMBL" id="CAEZYQ010000046">
    <property type="protein sequence ID" value="CAB4770239.1"/>
    <property type="molecule type" value="Genomic_DNA"/>
</dbReference>
<evidence type="ECO:0000256" key="2">
    <source>
        <dbReference type="SAM" id="MobiDB-lite"/>
    </source>
</evidence>
<dbReference type="InterPro" id="IPR051448">
    <property type="entry name" value="CdaR-like_regulators"/>
</dbReference>
<evidence type="ECO:0000313" key="5">
    <source>
        <dbReference type="EMBL" id="CAB4770239.1"/>
    </source>
</evidence>
<dbReference type="InterPro" id="IPR025736">
    <property type="entry name" value="PucR_C-HTH_dom"/>
</dbReference>
<reference evidence="5" key="1">
    <citation type="submission" date="2020-05" db="EMBL/GenBank/DDBJ databases">
        <authorList>
            <person name="Chiriac C."/>
            <person name="Salcher M."/>
            <person name="Ghai R."/>
            <person name="Kavagutti S V."/>
        </authorList>
    </citation>
    <scope>NUCLEOTIDE SEQUENCE</scope>
</reference>
<protein>
    <submittedName>
        <fullName evidence="5">Unannotated protein</fullName>
    </submittedName>
</protein>
<dbReference type="Pfam" id="PF17853">
    <property type="entry name" value="GGDEF_2"/>
    <property type="match status" value="1"/>
</dbReference>
<dbReference type="PANTHER" id="PTHR33744:SF7">
    <property type="entry name" value="PUCR FAMILY TRANSCRIPTIONAL REGULATOR"/>
    <property type="match status" value="1"/>
</dbReference>
<dbReference type="AlphaFoldDB" id="A0A6J6VFY4"/>
<dbReference type="PANTHER" id="PTHR33744">
    <property type="entry name" value="CARBOHYDRATE DIACID REGULATOR"/>
    <property type="match status" value="1"/>
</dbReference>
<feature type="domain" description="PucR C-terminal helix-turn-helix" evidence="3">
    <location>
        <begin position="341"/>
        <end position="397"/>
    </location>
</feature>
<dbReference type="InterPro" id="IPR042070">
    <property type="entry name" value="PucR_C-HTH_sf"/>
</dbReference>
<accession>A0A6J6VFY4</accession>
<sequence>MSYRGDVPRTPQSPRASAARRLRRSAGALSTLATAGMDEQLPWFRELSAEDRSWVGLIVQAGVQGFVEWYAAGADAASASGGSEGGTELAASVFGAAPRALTGVITLQQTVDLVRLTIDVVEASVDEVLEGEDADAVHAAILRYAREVAFATAEVYARAAESRGAWDARLEALVVDAVLRSETDETLLSRASALGWQARGDVAVVIGHLPARRSEADVFEQARHLARAEGLDALCAAQGDRLVLLLGGVTDPRAAATALLASFDERAPVVVGPVVSDLAAAQHSARAAQTALRTSPGWPDAPRPVLADELLPERVLGGDGHARRHLVEEVYLPLLGSGGAVETLRAYLEGARSIEAAARTLFVHANTVRYRLRRITELTGHDPTTPRGGLVLQLALVLGRQSGRVRPGVPLRPTQATEAADDAAGPSDGAGA</sequence>
<dbReference type="Pfam" id="PF13556">
    <property type="entry name" value="HTH_30"/>
    <property type="match status" value="1"/>
</dbReference>
<evidence type="ECO:0000256" key="1">
    <source>
        <dbReference type="ARBA" id="ARBA00006754"/>
    </source>
</evidence>
<evidence type="ECO:0000259" key="4">
    <source>
        <dbReference type="Pfam" id="PF17853"/>
    </source>
</evidence>
<feature type="domain" description="CdaR GGDEF-like" evidence="4">
    <location>
        <begin position="182"/>
        <end position="294"/>
    </location>
</feature>
<feature type="compositionally biased region" description="Low complexity" evidence="2">
    <location>
        <begin position="422"/>
        <end position="432"/>
    </location>
</feature>
<feature type="region of interest" description="Disordered" evidence="2">
    <location>
        <begin position="405"/>
        <end position="432"/>
    </location>
</feature>
<organism evidence="5">
    <name type="scientific">freshwater metagenome</name>
    <dbReference type="NCBI Taxonomy" id="449393"/>
    <lineage>
        <taxon>unclassified sequences</taxon>
        <taxon>metagenomes</taxon>
        <taxon>ecological metagenomes</taxon>
    </lineage>
</organism>